<feature type="region of interest" description="Disordered" evidence="1">
    <location>
        <begin position="128"/>
        <end position="176"/>
    </location>
</feature>
<dbReference type="Pfam" id="PF04314">
    <property type="entry name" value="PCuAC"/>
    <property type="match status" value="1"/>
</dbReference>
<keyword evidence="3" id="KW-1185">Reference proteome</keyword>
<gene>
    <name evidence="2" type="ORF">SAMN04487818_107115</name>
</gene>
<reference evidence="3" key="1">
    <citation type="submission" date="2016-10" db="EMBL/GenBank/DDBJ databases">
        <authorList>
            <person name="Varghese N."/>
            <person name="Submissions S."/>
        </authorList>
    </citation>
    <scope>NUCLEOTIDE SEQUENCE [LARGE SCALE GENOMIC DNA]</scope>
    <source>
        <strain evidence="3">DSM 44260</strain>
    </source>
</reference>
<name>A0A1H9UBF2_9PSEU</name>
<feature type="compositionally biased region" description="Low complexity" evidence="1">
    <location>
        <begin position="133"/>
        <end position="176"/>
    </location>
</feature>
<dbReference type="PROSITE" id="PS51257">
    <property type="entry name" value="PROKAR_LIPOPROTEIN"/>
    <property type="match status" value="1"/>
</dbReference>
<evidence type="ECO:0008006" key="4">
    <source>
        <dbReference type="Google" id="ProtNLM"/>
    </source>
</evidence>
<dbReference type="RefSeq" id="WP_092779364.1">
    <property type="nucleotide sequence ID" value="NZ_FOGI01000007.1"/>
</dbReference>
<dbReference type="PANTHER" id="PTHR36302">
    <property type="entry name" value="BLR7088 PROTEIN"/>
    <property type="match status" value="1"/>
</dbReference>
<dbReference type="Gene3D" id="2.60.40.1890">
    <property type="entry name" value="PCu(A)C copper chaperone"/>
    <property type="match status" value="1"/>
</dbReference>
<dbReference type="Proteomes" id="UP000199051">
    <property type="component" value="Unassembled WGS sequence"/>
</dbReference>
<proteinExistence type="predicted"/>
<organism evidence="2 3">
    <name type="scientific">Actinokineospora terrae</name>
    <dbReference type="NCBI Taxonomy" id="155974"/>
    <lineage>
        <taxon>Bacteria</taxon>
        <taxon>Bacillati</taxon>
        <taxon>Actinomycetota</taxon>
        <taxon>Actinomycetes</taxon>
        <taxon>Pseudonocardiales</taxon>
        <taxon>Pseudonocardiaceae</taxon>
        <taxon>Actinokineospora</taxon>
    </lineage>
</organism>
<dbReference type="InterPro" id="IPR007410">
    <property type="entry name" value="LpqE-like"/>
</dbReference>
<evidence type="ECO:0000313" key="2">
    <source>
        <dbReference type="EMBL" id="SES06591.1"/>
    </source>
</evidence>
<protein>
    <recommendedName>
        <fullName evidence="4">Copper(I)-binding protein</fullName>
    </recommendedName>
</protein>
<evidence type="ECO:0000256" key="1">
    <source>
        <dbReference type="SAM" id="MobiDB-lite"/>
    </source>
</evidence>
<dbReference type="AlphaFoldDB" id="A0A1H9UBF2"/>
<dbReference type="SUPFAM" id="SSF110087">
    <property type="entry name" value="DR1885-like metal-binding protein"/>
    <property type="match status" value="1"/>
</dbReference>
<dbReference type="InterPro" id="IPR036182">
    <property type="entry name" value="PCuAC_sf"/>
</dbReference>
<dbReference type="EMBL" id="FOGI01000007">
    <property type="protein sequence ID" value="SES06591.1"/>
    <property type="molecule type" value="Genomic_DNA"/>
</dbReference>
<sequence length="239" mass="23863">MSRAQQNSTGRLRLAPAVLGLGIAAALVTAGCGSGQITQTDSQLPAVNGALAQAGQIAVRDAVLAYPENGYYAKGADAPLSLTIVNVGGTPDKLVEVTSPLATEVEVSGDGNLPGGFALIVGKAGEEADGKKSSAPTTPTPTTTSSVAPTSASAGKPTSGAPSTTTTTGSVAATSVTPTTTTTKVKLGTLEIVLKGFSEKLYPGKNVPVTFVFEKAGPVTVNLPIAAPNGPREEHKSEH</sequence>
<dbReference type="STRING" id="155974.SAMN04487818_107115"/>
<dbReference type="PANTHER" id="PTHR36302:SF1">
    <property type="entry name" value="COPPER CHAPERONE PCU(A)C"/>
    <property type="match status" value="1"/>
</dbReference>
<accession>A0A1H9UBF2</accession>
<evidence type="ECO:0000313" key="3">
    <source>
        <dbReference type="Proteomes" id="UP000199051"/>
    </source>
</evidence>
<dbReference type="InterPro" id="IPR058248">
    <property type="entry name" value="Lxx211020-like"/>
</dbReference>